<accession>A0A6P8X6R1</accession>
<sequence>MKFVIIAVAFLACAFADVSELADPGYDYPQPALPAPAPVESYIPPAPPAPPALPALPALPVPSAPRNEYIPPAPVAAPVDAYIPPAAEEPIIEEIEQPAQDGYRYKTVRRRVFRHRN</sequence>
<proteinExistence type="predicted"/>
<dbReference type="OrthoDB" id="8067333at2759"/>
<evidence type="ECO:0000313" key="2">
    <source>
        <dbReference type="Proteomes" id="UP000515160"/>
    </source>
</evidence>
<evidence type="ECO:0000256" key="1">
    <source>
        <dbReference type="SAM" id="SignalP"/>
    </source>
</evidence>
<reference evidence="3" key="1">
    <citation type="submission" date="2025-08" db="UniProtKB">
        <authorList>
            <consortium name="RefSeq"/>
        </authorList>
    </citation>
    <scope>IDENTIFICATION</scope>
    <source>
        <strain evidence="3">15112-1751.03</strain>
        <tissue evidence="3">Whole Adult</tissue>
    </source>
</reference>
<dbReference type="RefSeq" id="XP_034107543.1">
    <property type="nucleotide sequence ID" value="XM_034251652.2"/>
</dbReference>
<dbReference type="GeneID" id="117570176"/>
<protein>
    <submittedName>
        <fullName evidence="3">Uncharacterized protein LOC117570176</fullName>
    </submittedName>
</protein>
<dbReference type="InterPro" id="IPR004011">
    <property type="entry name" value="Gyr_motif"/>
</dbReference>
<dbReference type="AlphaFoldDB" id="A0A6P8X6R1"/>
<feature type="chain" id="PRO_5027710254" evidence="1">
    <location>
        <begin position="17"/>
        <end position="117"/>
    </location>
</feature>
<keyword evidence="1" id="KW-0732">Signal</keyword>
<dbReference type="Pfam" id="PF02756">
    <property type="entry name" value="GYR"/>
    <property type="match status" value="1"/>
</dbReference>
<evidence type="ECO:0000313" key="3">
    <source>
        <dbReference type="RefSeq" id="XP_034107543.1"/>
    </source>
</evidence>
<feature type="signal peptide" evidence="1">
    <location>
        <begin position="1"/>
        <end position="16"/>
    </location>
</feature>
<gene>
    <name evidence="3" type="primary">LOC117570176</name>
</gene>
<name>A0A6P8X6R1_DROAB</name>
<dbReference type="Proteomes" id="UP000515160">
    <property type="component" value="Chromosome 3"/>
</dbReference>
<organism evidence="2 3">
    <name type="scientific">Drosophila albomicans</name>
    <name type="common">Fruit fly</name>
    <dbReference type="NCBI Taxonomy" id="7291"/>
    <lineage>
        <taxon>Eukaryota</taxon>
        <taxon>Metazoa</taxon>
        <taxon>Ecdysozoa</taxon>
        <taxon>Arthropoda</taxon>
        <taxon>Hexapoda</taxon>
        <taxon>Insecta</taxon>
        <taxon>Pterygota</taxon>
        <taxon>Neoptera</taxon>
        <taxon>Endopterygota</taxon>
        <taxon>Diptera</taxon>
        <taxon>Brachycera</taxon>
        <taxon>Muscomorpha</taxon>
        <taxon>Ephydroidea</taxon>
        <taxon>Drosophilidae</taxon>
        <taxon>Drosophila</taxon>
    </lineage>
</organism>
<dbReference type="SMART" id="SM00713">
    <property type="entry name" value="GYR"/>
    <property type="match status" value="1"/>
</dbReference>
<keyword evidence="2" id="KW-1185">Reference proteome</keyword>